<comment type="function">
    <text evidence="5">Participates in chromosomal partition during cell division. May act via the formation of a condensin-like complex containing Smc and ScpA that pull DNA away from mid-cell into both cell halves.</text>
</comment>
<accession>A0A6N7W0J8</accession>
<evidence type="ECO:0000313" key="7">
    <source>
        <dbReference type="Proteomes" id="UP000441455"/>
    </source>
</evidence>
<keyword evidence="4 5" id="KW-0131">Cell cycle</keyword>
<evidence type="ECO:0000256" key="3">
    <source>
        <dbReference type="ARBA" id="ARBA00022829"/>
    </source>
</evidence>
<proteinExistence type="inferred from homology"/>
<comment type="subcellular location">
    <subcellularLocation>
        <location evidence="5">Cytoplasm</location>
    </subcellularLocation>
    <text evidence="5">Associated with two foci at the outer edges of the nucleoid region in young cells, and at four foci within both cell halves in older cells.</text>
</comment>
<comment type="caution">
    <text evidence="6">The sequence shown here is derived from an EMBL/GenBank/DDBJ whole genome shotgun (WGS) entry which is preliminary data.</text>
</comment>
<dbReference type="NCBIfam" id="TIGR00281">
    <property type="entry name" value="SMC-Scp complex subunit ScpB"/>
    <property type="match status" value="1"/>
</dbReference>
<dbReference type="PANTHER" id="PTHR34298">
    <property type="entry name" value="SEGREGATION AND CONDENSATION PROTEIN B"/>
    <property type="match status" value="1"/>
</dbReference>
<dbReference type="InterPro" id="IPR036388">
    <property type="entry name" value="WH-like_DNA-bd_sf"/>
</dbReference>
<reference evidence="6 7" key="1">
    <citation type="submission" date="2019-08" db="EMBL/GenBank/DDBJ databases">
        <title>In-depth cultivation of the pig gut microbiome towards novel bacterial diversity and tailored functional studies.</title>
        <authorList>
            <person name="Wylensek D."/>
            <person name="Hitch T.C.A."/>
            <person name="Clavel T."/>
        </authorList>
    </citation>
    <scope>NUCLEOTIDE SEQUENCE [LARGE SCALE GENOMIC DNA]</scope>
    <source>
        <strain evidence="6 7">WCA-389-WT-5B</strain>
    </source>
</reference>
<evidence type="ECO:0000256" key="5">
    <source>
        <dbReference type="HAMAP-Rule" id="MF_01804"/>
    </source>
</evidence>
<evidence type="ECO:0000256" key="4">
    <source>
        <dbReference type="ARBA" id="ARBA00023306"/>
    </source>
</evidence>
<dbReference type="PIRSF" id="PIRSF019345">
    <property type="entry name" value="ScpB"/>
    <property type="match status" value="1"/>
</dbReference>
<dbReference type="GO" id="GO:0051304">
    <property type="term" value="P:chromosome separation"/>
    <property type="evidence" value="ECO:0007669"/>
    <property type="project" value="InterPro"/>
</dbReference>
<comment type="similarity">
    <text evidence="5">Belongs to the ScpB family.</text>
</comment>
<name>A0A6N7W0J8_ACIFE</name>
<dbReference type="InterPro" id="IPR036390">
    <property type="entry name" value="WH_DNA-bd_sf"/>
</dbReference>
<dbReference type="EMBL" id="VULN01000014">
    <property type="protein sequence ID" value="MSS82825.1"/>
    <property type="molecule type" value="Genomic_DNA"/>
</dbReference>
<organism evidence="6 7">
    <name type="scientific">Acidaminococcus fermentans</name>
    <dbReference type="NCBI Taxonomy" id="905"/>
    <lineage>
        <taxon>Bacteria</taxon>
        <taxon>Bacillati</taxon>
        <taxon>Bacillota</taxon>
        <taxon>Negativicutes</taxon>
        <taxon>Acidaminococcales</taxon>
        <taxon>Acidaminococcaceae</taxon>
        <taxon>Acidaminococcus</taxon>
    </lineage>
</organism>
<keyword evidence="2 5" id="KW-0132">Cell division</keyword>
<dbReference type="GO" id="GO:0005737">
    <property type="term" value="C:cytoplasm"/>
    <property type="evidence" value="ECO:0007669"/>
    <property type="project" value="UniProtKB-SubCell"/>
</dbReference>
<dbReference type="SUPFAM" id="SSF46785">
    <property type="entry name" value="Winged helix' DNA-binding domain"/>
    <property type="match status" value="2"/>
</dbReference>
<evidence type="ECO:0000313" key="6">
    <source>
        <dbReference type="EMBL" id="MSS82825.1"/>
    </source>
</evidence>
<keyword evidence="3 5" id="KW-0159">Chromosome partition</keyword>
<dbReference type="Pfam" id="PF04079">
    <property type="entry name" value="SMC_ScpB"/>
    <property type="match status" value="1"/>
</dbReference>
<dbReference type="RefSeq" id="WP_022488343.1">
    <property type="nucleotide sequence ID" value="NZ_CALEXD010000017.1"/>
</dbReference>
<evidence type="ECO:0000256" key="2">
    <source>
        <dbReference type="ARBA" id="ARBA00022618"/>
    </source>
</evidence>
<dbReference type="HAMAP" id="MF_01804">
    <property type="entry name" value="ScpB"/>
    <property type="match status" value="1"/>
</dbReference>
<dbReference type="Proteomes" id="UP000441455">
    <property type="component" value="Unassembled WGS sequence"/>
</dbReference>
<dbReference type="GO" id="GO:0051301">
    <property type="term" value="P:cell division"/>
    <property type="evidence" value="ECO:0007669"/>
    <property type="project" value="UniProtKB-KW"/>
</dbReference>
<evidence type="ECO:0000256" key="1">
    <source>
        <dbReference type="ARBA" id="ARBA00022490"/>
    </source>
</evidence>
<keyword evidence="1 5" id="KW-0963">Cytoplasm</keyword>
<comment type="subunit">
    <text evidence="5">Homodimer. Homodimerization may be required to stabilize the binding of ScpA to the Smc head domains. Component of a cohesin-like complex composed of ScpA, ScpB and the Smc homodimer, in which ScpA and ScpB bind to the head domain of Smc. The presence of the three proteins is required for the association of the complex with DNA.</text>
</comment>
<protein>
    <recommendedName>
        <fullName evidence="5">Segregation and condensation protein B</fullName>
    </recommendedName>
</protein>
<dbReference type="OrthoDB" id="9806226at2"/>
<dbReference type="PANTHER" id="PTHR34298:SF2">
    <property type="entry name" value="SEGREGATION AND CONDENSATION PROTEIN B"/>
    <property type="match status" value="1"/>
</dbReference>
<dbReference type="AlphaFoldDB" id="A0A6N7W0J8"/>
<dbReference type="Gene3D" id="1.10.10.10">
    <property type="entry name" value="Winged helix-like DNA-binding domain superfamily/Winged helix DNA-binding domain"/>
    <property type="match status" value="2"/>
</dbReference>
<sequence>MKLKKTAELEALLFASGDPLTLERAAGALFCSTEEVAQLLETLQQEYQQAGRGIELRQAAGGWQLVTKKEAAGLVRRLQEKQEVKLSNAAMETLAIVAFKQPVTKSEMEAIRGVKVDGVLSTLVELDLVGEVGRKEVIGRPILYGTTEEFLKAFGLNSLEDLPQLPEEVLEGRLEEPEPLFD</sequence>
<dbReference type="GO" id="GO:0006260">
    <property type="term" value="P:DNA replication"/>
    <property type="evidence" value="ECO:0007669"/>
    <property type="project" value="UniProtKB-UniRule"/>
</dbReference>
<dbReference type="InterPro" id="IPR005234">
    <property type="entry name" value="ScpB_csome_segregation"/>
</dbReference>
<gene>
    <name evidence="5 6" type="primary">scpB</name>
    <name evidence="6" type="ORF">FX155_09495</name>
</gene>